<feature type="transmembrane region" description="Helical" evidence="5">
    <location>
        <begin position="324"/>
        <end position="350"/>
    </location>
</feature>
<feature type="transmembrane region" description="Helical" evidence="5">
    <location>
        <begin position="269"/>
        <end position="286"/>
    </location>
</feature>
<feature type="domain" description="Major facilitator superfamily (MFS) profile" evidence="6">
    <location>
        <begin position="1"/>
        <end position="415"/>
    </location>
</feature>
<keyword evidence="8" id="KW-1185">Reference proteome</keyword>
<comment type="caution">
    <text evidence="7">The sequence shown here is derived from an EMBL/GenBank/DDBJ whole genome shotgun (WGS) entry which is preliminary data.</text>
</comment>
<feature type="transmembrane region" description="Helical" evidence="5">
    <location>
        <begin position="362"/>
        <end position="385"/>
    </location>
</feature>
<dbReference type="EMBL" id="JBHSPH010000016">
    <property type="protein sequence ID" value="MFC5865190.1"/>
    <property type="molecule type" value="Genomic_DNA"/>
</dbReference>
<sequence length="426" mass="46762">MSAPTGQASYTRWRSAAFTSSWLLYAGYYLCRENLRSVRTLPGSPQAQNDLTGLLFNFSLAYVIGHVVSGSLSDLRSARKVALVGGLISAACTASMLWTHSTPALLALDLLNGFAQGFGFPALARMLAVWFRQQERPGVLAWWSASYSVGGVLAGSLTLWFATTQLFMPSWGWKRCFLFPPLLLILISIWFYVTTRDEPEDVGLTPVEPGDRKPRRSLWSGWWTVLSNSHIRTIAAMYFFLKMTRYALLFWLPLYLVQTTQLAPSRASSTAALFEFFGFVGAVFAVRASARWFQSRRYPVAAILLFGLGFLALIQPIVSTFGWWASAVSIAAMGLLVYAVDALMVSVAVLESVPLDCSARAIAAVNGAGSVGQMLSPLLVTWFALHYGWDNLFNLFLMTSLAAAAIVAPRWNDDSRDLPASAPAEA</sequence>
<dbReference type="Gene3D" id="1.20.1250.20">
    <property type="entry name" value="MFS general substrate transporter like domains"/>
    <property type="match status" value="2"/>
</dbReference>
<dbReference type="InterPro" id="IPR020846">
    <property type="entry name" value="MFS_dom"/>
</dbReference>
<evidence type="ECO:0000256" key="3">
    <source>
        <dbReference type="ARBA" id="ARBA00022989"/>
    </source>
</evidence>
<dbReference type="PANTHER" id="PTHR43826:SF3">
    <property type="entry name" value="GLUCOSE-6-PHOSPHATE EXCHANGER SLC37A4"/>
    <property type="match status" value="1"/>
</dbReference>
<dbReference type="InterPro" id="IPR011701">
    <property type="entry name" value="MFS"/>
</dbReference>
<dbReference type="PIRSF" id="PIRSF002808">
    <property type="entry name" value="Hexose_phosphate_transp"/>
    <property type="match status" value="1"/>
</dbReference>
<evidence type="ECO:0000256" key="4">
    <source>
        <dbReference type="ARBA" id="ARBA00023136"/>
    </source>
</evidence>
<accession>A0ABW1ELP7</accession>
<dbReference type="RefSeq" id="WP_263333331.1">
    <property type="nucleotide sequence ID" value="NZ_JAGSYH010000002.1"/>
</dbReference>
<dbReference type="PANTHER" id="PTHR43826">
    <property type="entry name" value="GLUCOSE-6-PHOSPHATE EXCHANGER SLC37A4"/>
    <property type="match status" value="1"/>
</dbReference>
<gene>
    <name evidence="7" type="ORF">ACFPT7_22985</name>
</gene>
<dbReference type="Pfam" id="PF07690">
    <property type="entry name" value="MFS_1"/>
    <property type="match status" value="1"/>
</dbReference>
<keyword evidence="2 5" id="KW-0812">Transmembrane</keyword>
<feature type="transmembrane region" description="Helical" evidence="5">
    <location>
        <begin position="81"/>
        <end position="98"/>
    </location>
</feature>
<reference evidence="8" key="1">
    <citation type="journal article" date="2019" name="Int. J. Syst. Evol. Microbiol.">
        <title>The Global Catalogue of Microorganisms (GCM) 10K type strain sequencing project: providing services to taxonomists for standard genome sequencing and annotation.</title>
        <authorList>
            <consortium name="The Broad Institute Genomics Platform"/>
            <consortium name="The Broad Institute Genome Sequencing Center for Infectious Disease"/>
            <person name="Wu L."/>
            <person name="Ma J."/>
        </authorList>
    </citation>
    <scope>NUCLEOTIDE SEQUENCE [LARGE SCALE GENOMIC DNA]</scope>
    <source>
        <strain evidence="8">JCM 4087</strain>
    </source>
</reference>
<protein>
    <submittedName>
        <fullName evidence="7">MFS transporter</fullName>
    </submittedName>
</protein>
<feature type="transmembrane region" description="Helical" evidence="5">
    <location>
        <begin position="140"/>
        <end position="163"/>
    </location>
</feature>
<evidence type="ECO:0000256" key="2">
    <source>
        <dbReference type="ARBA" id="ARBA00022692"/>
    </source>
</evidence>
<keyword evidence="3 5" id="KW-1133">Transmembrane helix</keyword>
<evidence type="ECO:0000256" key="1">
    <source>
        <dbReference type="ARBA" id="ARBA00004127"/>
    </source>
</evidence>
<dbReference type="SUPFAM" id="SSF103473">
    <property type="entry name" value="MFS general substrate transporter"/>
    <property type="match status" value="1"/>
</dbReference>
<comment type="subcellular location">
    <subcellularLocation>
        <location evidence="1">Endomembrane system</location>
        <topology evidence="1">Multi-pass membrane protein</topology>
    </subcellularLocation>
</comment>
<dbReference type="InterPro" id="IPR036259">
    <property type="entry name" value="MFS_trans_sf"/>
</dbReference>
<feature type="transmembrane region" description="Helical" evidence="5">
    <location>
        <begin position="51"/>
        <end position="69"/>
    </location>
</feature>
<feature type="transmembrane region" description="Helical" evidence="5">
    <location>
        <begin position="110"/>
        <end position="128"/>
    </location>
</feature>
<feature type="transmembrane region" description="Helical" evidence="5">
    <location>
        <begin position="175"/>
        <end position="193"/>
    </location>
</feature>
<dbReference type="Proteomes" id="UP001596091">
    <property type="component" value="Unassembled WGS sequence"/>
</dbReference>
<feature type="transmembrane region" description="Helical" evidence="5">
    <location>
        <begin position="298"/>
        <end position="318"/>
    </location>
</feature>
<evidence type="ECO:0000259" key="6">
    <source>
        <dbReference type="PROSITE" id="PS50850"/>
    </source>
</evidence>
<evidence type="ECO:0000313" key="8">
    <source>
        <dbReference type="Proteomes" id="UP001596091"/>
    </source>
</evidence>
<proteinExistence type="predicted"/>
<dbReference type="InterPro" id="IPR000849">
    <property type="entry name" value="Sugar_P_transporter"/>
</dbReference>
<evidence type="ECO:0000313" key="7">
    <source>
        <dbReference type="EMBL" id="MFC5865190.1"/>
    </source>
</evidence>
<evidence type="ECO:0000256" key="5">
    <source>
        <dbReference type="SAM" id="Phobius"/>
    </source>
</evidence>
<name>A0ABW1ELP7_9BACT</name>
<dbReference type="PROSITE" id="PS50850">
    <property type="entry name" value="MFS"/>
    <property type="match status" value="1"/>
</dbReference>
<dbReference type="InterPro" id="IPR051337">
    <property type="entry name" value="OPA_Antiporter"/>
</dbReference>
<organism evidence="7 8">
    <name type="scientific">Acidicapsa dinghuensis</name>
    <dbReference type="NCBI Taxonomy" id="2218256"/>
    <lineage>
        <taxon>Bacteria</taxon>
        <taxon>Pseudomonadati</taxon>
        <taxon>Acidobacteriota</taxon>
        <taxon>Terriglobia</taxon>
        <taxon>Terriglobales</taxon>
        <taxon>Acidobacteriaceae</taxon>
        <taxon>Acidicapsa</taxon>
    </lineage>
</organism>
<keyword evidence="4 5" id="KW-0472">Membrane</keyword>